<evidence type="ECO:0000256" key="5">
    <source>
        <dbReference type="ARBA" id="ARBA00023187"/>
    </source>
</evidence>
<evidence type="ECO:0000313" key="9">
    <source>
        <dbReference type="EMBL" id="CAI0389267.1"/>
    </source>
</evidence>
<comment type="subcellular location">
    <subcellularLocation>
        <location evidence="1">Nucleus</location>
    </subcellularLocation>
</comment>
<dbReference type="SUPFAM" id="SSF48371">
    <property type="entry name" value="ARM repeat"/>
    <property type="match status" value="1"/>
</dbReference>
<dbReference type="EMBL" id="CAMGYJ010000003">
    <property type="protein sequence ID" value="CAI0389267.1"/>
    <property type="molecule type" value="Genomic_DNA"/>
</dbReference>
<evidence type="ECO:0000313" key="10">
    <source>
        <dbReference type="EMBL" id="CAI0469980.1"/>
    </source>
</evidence>
<dbReference type="InterPro" id="IPR050781">
    <property type="entry name" value="CWC22_splicing_factor"/>
</dbReference>
<dbReference type="PROSITE" id="PS51366">
    <property type="entry name" value="MI"/>
    <property type="match status" value="1"/>
</dbReference>
<evidence type="ECO:0000256" key="1">
    <source>
        <dbReference type="ARBA" id="ARBA00004123"/>
    </source>
</evidence>
<keyword evidence="5" id="KW-0508">mRNA splicing</keyword>
<dbReference type="GO" id="GO:0006417">
    <property type="term" value="P:regulation of translation"/>
    <property type="evidence" value="ECO:0007669"/>
    <property type="project" value="UniProtKB-KW"/>
</dbReference>
<comment type="similarity">
    <text evidence="2">Belongs to the CWC22 family.</text>
</comment>
<feature type="region of interest" description="Disordered" evidence="7">
    <location>
        <begin position="143"/>
        <end position="175"/>
    </location>
</feature>
<feature type="domain" description="MI" evidence="8">
    <location>
        <begin position="183"/>
        <end position="248"/>
    </location>
</feature>
<dbReference type="PANTHER" id="PTHR18034:SF3">
    <property type="entry name" value="PRE-MRNA-SPLICING FACTOR CWC22 HOMOLOG"/>
    <property type="match status" value="1"/>
</dbReference>
<evidence type="ECO:0000256" key="2">
    <source>
        <dbReference type="ARBA" id="ARBA00006856"/>
    </source>
</evidence>
<name>A0AAV0HVF5_9ROSI</name>
<organism evidence="9 11">
    <name type="scientific">Linum tenue</name>
    <dbReference type="NCBI Taxonomy" id="586396"/>
    <lineage>
        <taxon>Eukaryota</taxon>
        <taxon>Viridiplantae</taxon>
        <taxon>Streptophyta</taxon>
        <taxon>Embryophyta</taxon>
        <taxon>Tracheophyta</taxon>
        <taxon>Spermatophyta</taxon>
        <taxon>Magnoliopsida</taxon>
        <taxon>eudicotyledons</taxon>
        <taxon>Gunneridae</taxon>
        <taxon>Pentapetalae</taxon>
        <taxon>rosids</taxon>
        <taxon>fabids</taxon>
        <taxon>Malpighiales</taxon>
        <taxon>Linaceae</taxon>
        <taxon>Linum</taxon>
    </lineage>
</organism>
<keyword evidence="3" id="KW-0507">mRNA processing</keyword>
<keyword evidence="11" id="KW-1185">Reference proteome</keyword>
<evidence type="ECO:0000313" key="11">
    <source>
        <dbReference type="Proteomes" id="UP001154282"/>
    </source>
</evidence>
<dbReference type="Pfam" id="PF02847">
    <property type="entry name" value="MA3"/>
    <property type="match status" value="1"/>
</dbReference>
<protein>
    <recommendedName>
        <fullName evidence="8">MI domain-containing protein</fullName>
    </recommendedName>
</protein>
<dbReference type="Proteomes" id="UP001154282">
    <property type="component" value="Unassembled WGS sequence"/>
</dbReference>
<dbReference type="GO" id="GO:0003723">
    <property type="term" value="F:RNA binding"/>
    <property type="evidence" value="ECO:0007669"/>
    <property type="project" value="TreeGrafter"/>
</dbReference>
<proteinExistence type="inferred from homology"/>
<dbReference type="InterPro" id="IPR016024">
    <property type="entry name" value="ARM-type_fold"/>
</dbReference>
<dbReference type="AlphaFoldDB" id="A0AAV0HVF5"/>
<evidence type="ECO:0000259" key="8">
    <source>
        <dbReference type="PROSITE" id="PS51366"/>
    </source>
</evidence>
<dbReference type="PANTHER" id="PTHR18034">
    <property type="entry name" value="CELL CYCLE CONTROL PROTEIN CWF22-RELATED"/>
    <property type="match status" value="1"/>
</dbReference>
<dbReference type="GO" id="GO:0071013">
    <property type="term" value="C:catalytic step 2 spliceosome"/>
    <property type="evidence" value="ECO:0007669"/>
    <property type="project" value="TreeGrafter"/>
</dbReference>
<gene>
    <name evidence="10" type="ORF">LITE_LOCUS38373</name>
    <name evidence="9" type="ORF">LITE_LOCUS6163</name>
</gene>
<sequence length="248" mass="27653">MPQVADGLPTFTGVFAALIAAVNSRIPEIGALLLKRIRVAHHTLALELLHRLLENPSDDGVQLAVAFLTDCGVVLQDLSPRALAAAFDRLRDAKFGGHPAIRPELDLLQDDQQITNDVSLEDHVDPELGRNVFKFDPDFAIHESQEEEEEETSTGSESESDESGEEVEEDLKIKDRTETDAVELRRTIYLTIMNSARLEELGHKLLSLNIEPGQEIEICRMLVEASAQEKSYNRMYGLLGQQLSIKLR</sequence>
<feature type="compositionally biased region" description="Acidic residues" evidence="7">
    <location>
        <begin position="145"/>
        <end position="169"/>
    </location>
</feature>
<keyword evidence="6" id="KW-0539">Nucleus</keyword>
<evidence type="ECO:0000256" key="7">
    <source>
        <dbReference type="SAM" id="MobiDB-lite"/>
    </source>
</evidence>
<dbReference type="GO" id="GO:0000398">
    <property type="term" value="P:mRNA splicing, via spliceosome"/>
    <property type="evidence" value="ECO:0007669"/>
    <property type="project" value="TreeGrafter"/>
</dbReference>
<keyword evidence="4" id="KW-0810">Translation regulation</keyword>
<dbReference type="Gene3D" id="1.25.40.180">
    <property type="match status" value="1"/>
</dbReference>
<comment type="caution">
    <text evidence="9">The sequence shown here is derived from an EMBL/GenBank/DDBJ whole genome shotgun (WGS) entry which is preliminary data.</text>
</comment>
<dbReference type="InterPro" id="IPR003891">
    <property type="entry name" value="Initiation_fac_eIF4g_MI"/>
</dbReference>
<evidence type="ECO:0000256" key="3">
    <source>
        <dbReference type="ARBA" id="ARBA00022664"/>
    </source>
</evidence>
<dbReference type="EMBL" id="CAMGYJ010000009">
    <property type="protein sequence ID" value="CAI0469980.1"/>
    <property type="molecule type" value="Genomic_DNA"/>
</dbReference>
<accession>A0AAV0HVF5</accession>
<reference evidence="9" key="1">
    <citation type="submission" date="2022-08" db="EMBL/GenBank/DDBJ databases">
        <authorList>
            <person name="Gutierrez-Valencia J."/>
        </authorList>
    </citation>
    <scope>NUCLEOTIDE SEQUENCE</scope>
</reference>
<evidence type="ECO:0000256" key="4">
    <source>
        <dbReference type="ARBA" id="ARBA00022845"/>
    </source>
</evidence>
<evidence type="ECO:0000256" key="6">
    <source>
        <dbReference type="ARBA" id="ARBA00023242"/>
    </source>
</evidence>